<organism evidence="11 12">
    <name type="scientific">Cercopithifilaria johnstoni</name>
    <dbReference type="NCBI Taxonomy" id="2874296"/>
    <lineage>
        <taxon>Eukaryota</taxon>
        <taxon>Metazoa</taxon>
        <taxon>Ecdysozoa</taxon>
        <taxon>Nematoda</taxon>
        <taxon>Chromadorea</taxon>
        <taxon>Rhabditida</taxon>
        <taxon>Spirurina</taxon>
        <taxon>Spiruromorpha</taxon>
        <taxon>Filarioidea</taxon>
        <taxon>Onchocercidae</taxon>
        <taxon>Cercopithifilaria</taxon>
    </lineage>
</organism>
<dbReference type="PANTHER" id="PTHR21210">
    <property type="entry name" value="TRNA (URACIL-O(2)-)-METHYLTRANSFERASE-RELATED"/>
    <property type="match status" value="1"/>
</dbReference>
<evidence type="ECO:0000313" key="12">
    <source>
        <dbReference type="Proteomes" id="UP000746747"/>
    </source>
</evidence>
<dbReference type="InterPro" id="IPR011671">
    <property type="entry name" value="tRNA_uracil_MeTrfase"/>
</dbReference>
<evidence type="ECO:0000313" key="11">
    <source>
        <dbReference type="EMBL" id="CAG9539737.1"/>
    </source>
</evidence>
<comment type="function">
    <text evidence="1">Probable adenosyl-L-methionine (AdoMet)-dependent tRNA (uracil-O(2)-)-methyltransferase.</text>
</comment>
<comment type="subcellular location">
    <subcellularLocation>
        <location evidence="2 10">Cytoplasm</location>
    </subcellularLocation>
</comment>
<dbReference type="Pfam" id="PF07757">
    <property type="entry name" value="AdoMet_MTase"/>
    <property type="match status" value="1"/>
</dbReference>
<evidence type="ECO:0000256" key="10">
    <source>
        <dbReference type="RuleBase" id="RU368004"/>
    </source>
</evidence>
<gene>
    <name evidence="11" type="ORF">CJOHNSTONI_LOCUS9311</name>
</gene>
<keyword evidence="8 10" id="KW-0819">tRNA processing</keyword>
<evidence type="ECO:0000256" key="2">
    <source>
        <dbReference type="ARBA" id="ARBA00004496"/>
    </source>
</evidence>
<reference evidence="11" key="1">
    <citation type="submission" date="2021-09" db="EMBL/GenBank/DDBJ databases">
        <authorList>
            <consortium name="Pathogen Informatics"/>
        </authorList>
    </citation>
    <scope>NUCLEOTIDE SEQUENCE</scope>
</reference>
<keyword evidence="12" id="KW-1185">Reference proteome</keyword>
<comment type="catalytic activity">
    <reaction evidence="9 10">
        <text>uridine(44) in tRNA(Ser) + S-adenosyl-L-methionine = 2'-O-methyluridine(44) in tRNA(Ser) + S-adenosyl-L-homocysteine + H(+)</text>
        <dbReference type="Rhea" id="RHEA:43100"/>
        <dbReference type="Rhea" id="RHEA-COMP:10339"/>
        <dbReference type="Rhea" id="RHEA-COMP:10340"/>
        <dbReference type="ChEBI" id="CHEBI:15378"/>
        <dbReference type="ChEBI" id="CHEBI:57856"/>
        <dbReference type="ChEBI" id="CHEBI:59789"/>
        <dbReference type="ChEBI" id="CHEBI:65315"/>
        <dbReference type="ChEBI" id="CHEBI:74478"/>
        <dbReference type="EC" id="2.1.1.211"/>
    </reaction>
</comment>
<dbReference type="GO" id="GO:0005737">
    <property type="term" value="C:cytoplasm"/>
    <property type="evidence" value="ECO:0007669"/>
    <property type="project" value="UniProtKB-SubCell"/>
</dbReference>
<dbReference type="OrthoDB" id="10047021at2759"/>
<dbReference type="EMBL" id="CAKAEH010001836">
    <property type="protein sequence ID" value="CAG9539737.1"/>
    <property type="molecule type" value="Genomic_DNA"/>
</dbReference>
<dbReference type="PANTHER" id="PTHR21210:SF0">
    <property type="entry name" value="TRNA (URACIL-O(2)-)-METHYLTRANSFERASE-RELATED"/>
    <property type="match status" value="1"/>
</dbReference>
<proteinExistence type="inferred from homology"/>
<dbReference type="SUPFAM" id="SSF53335">
    <property type="entry name" value="S-adenosyl-L-methionine-dependent methyltransferases"/>
    <property type="match status" value="1"/>
</dbReference>
<sequence length="237" mass="28059">MLKFVNSFLNRLTFFRLVHMKLLFGNHVVEFRPSVLDKKRHPHVSFPYRLALEEVSDQQWNLSLFVPNDENNYVWLQKIAFPRLLKWFAETDVQRNNIVSHRLVNMEDYSQFYCEIKNKWGQKIAATWTERTNPQKFVYEDCAIAAYLIAYWRQKGFLPQRFCDIGCGNGLLVHLLQKMKINGYGIDLRQRKIWKKFVGTDLREKTVNPEDLLSDSDFLIGNHTDELTPWIPIMAAS</sequence>
<comment type="similarity">
    <text evidence="3 10">Belongs to the TRM44 family.</text>
</comment>
<evidence type="ECO:0000256" key="4">
    <source>
        <dbReference type="ARBA" id="ARBA00022490"/>
    </source>
</evidence>
<evidence type="ECO:0000256" key="6">
    <source>
        <dbReference type="ARBA" id="ARBA00022679"/>
    </source>
</evidence>
<accession>A0A8J2QB32</accession>
<evidence type="ECO:0000256" key="1">
    <source>
        <dbReference type="ARBA" id="ARBA00002778"/>
    </source>
</evidence>
<evidence type="ECO:0000256" key="3">
    <source>
        <dbReference type="ARBA" id="ARBA00009056"/>
    </source>
</evidence>
<name>A0A8J2QB32_9BILA</name>
<keyword evidence="7 10" id="KW-0949">S-adenosyl-L-methionine</keyword>
<keyword evidence="4 10" id="KW-0963">Cytoplasm</keyword>
<dbReference type="GO" id="GO:0141101">
    <property type="term" value="F:tRNA(Ser) (uridine(44)-2'-O-)-methyltransferase activity"/>
    <property type="evidence" value="ECO:0007669"/>
    <property type="project" value="UniProtKB-EC"/>
</dbReference>
<dbReference type="Proteomes" id="UP000746747">
    <property type="component" value="Unassembled WGS sequence"/>
</dbReference>
<evidence type="ECO:0000256" key="9">
    <source>
        <dbReference type="ARBA" id="ARBA00047957"/>
    </source>
</evidence>
<evidence type="ECO:0000256" key="5">
    <source>
        <dbReference type="ARBA" id="ARBA00022603"/>
    </source>
</evidence>
<comment type="caution">
    <text evidence="11">The sequence shown here is derived from an EMBL/GenBank/DDBJ whole genome shotgun (WGS) entry which is preliminary data.</text>
</comment>
<dbReference type="GO" id="GO:0030488">
    <property type="term" value="P:tRNA methylation"/>
    <property type="evidence" value="ECO:0007669"/>
    <property type="project" value="UniProtKB-UniRule"/>
</dbReference>
<comment type="function">
    <text evidence="10">Adenosyl-L-methionine (AdoMet)-dependent tRNA (uracil-O(2)-)-methyltransferase.</text>
</comment>
<dbReference type="EC" id="2.1.1.211" evidence="10"/>
<keyword evidence="5 10" id="KW-0489">Methyltransferase</keyword>
<evidence type="ECO:0000256" key="8">
    <source>
        <dbReference type="ARBA" id="ARBA00022694"/>
    </source>
</evidence>
<protein>
    <recommendedName>
        <fullName evidence="10">tRNA (uracil-O(2)-)-methyltransferase</fullName>
        <ecNumber evidence="10">2.1.1.211</ecNumber>
    </recommendedName>
</protein>
<dbReference type="AlphaFoldDB" id="A0A8J2QB32"/>
<dbReference type="Gene3D" id="3.40.50.150">
    <property type="entry name" value="Vaccinia Virus protein VP39"/>
    <property type="match status" value="1"/>
</dbReference>
<evidence type="ECO:0000256" key="7">
    <source>
        <dbReference type="ARBA" id="ARBA00022691"/>
    </source>
</evidence>
<dbReference type="InterPro" id="IPR029063">
    <property type="entry name" value="SAM-dependent_MTases_sf"/>
</dbReference>
<keyword evidence="6 10" id="KW-0808">Transferase</keyword>